<dbReference type="Proteomes" id="UP000277928">
    <property type="component" value="Unassembled WGS sequence"/>
</dbReference>
<accession>A0A3P6SAI1</accession>
<name>A0A3P6SAI1_LITSI</name>
<keyword evidence="1" id="KW-1133">Transmembrane helix</keyword>
<keyword evidence="1" id="KW-0472">Membrane</keyword>
<dbReference type="EMBL" id="UYRX01000051">
    <property type="protein sequence ID" value="VDK71516.1"/>
    <property type="molecule type" value="Genomic_DNA"/>
</dbReference>
<feature type="transmembrane region" description="Helical" evidence="1">
    <location>
        <begin position="59"/>
        <end position="83"/>
    </location>
</feature>
<proteinExistence type="predicted"/>
<gene>
    <name evidence="2" type="ORF">NLS_LOCUS1462</name>
</gene>
<organism evidence="2 3">
    <name type="scientific">Litomosoides sigmodontis</name>
    <name type="common">Filarial nematode worm</name>
    <dbReference type="NCBI Taxonomy" id="42156"/>
    <lineage>
        <taxon>Eukaryota</taxon>
        <taxon>Metazoa</taxon>
        <taxon>Ecdysozoa</taxon>
        <taxon>Nematoda</taxon>
        <taxon>Chromadorea</taxon>
        <taxon>Rhabditida</taxon>
        <taxon>Spirurina</taxon>
        <taxon>Spiruromorpha</taxon>
        <taxon>Filarioidea</taxon>
        <taxon>Onchocercidae</taxon>
        <taxon>Litomosoides</taxon>
    </lineage>
</organism>
<evidence type="ECO:0000313" key="2">
    <source>
        <dbReference type="EMBL" id="VDK71516.1"/>
    </source>
</evidence>
<evidence type="ECO:0000256" key="1">
    <source>
        <dbReference type="SAM" id="Phobius"/>
    </source>
</evidence>
<keyword evidence="1" id="KW-0812">Transmembrane</keyword>
<dbReference type="AlphaFoldDB" id="A0A3P6SAI1"/>
<evidence type="ECO:0000313" key="3">
    <source>
        <dbReference type="Proteomes" id="UP000277928"/>
    </source>
</evidence>
<keyword evidence="3" id="KW-1185">Reference proteome</keyword>
<protein>
    <submittedName>
        <fullName evidence="2">Uncharacterized protein</fullName>
    </submittedName>
</protein>
<sequence>MAVTPGDLVNERQIGDRLLLEWLDQLMPGAMVFWRRIQFIEWITALHIHTNILKKISGVVATTAAAVAATATATTIAAVAVLCKLASKK</sequence>
<reference evidence="2 3" key="1">
    <citation type="submission" date="2018-08" db="EMBL/GenBank/DDBJ databases">
        <authorList>
            <person name="Laetsch R D."/>
            <person name="Stevens L."/>
            <person name="Kumar S."/>
            <person name="Blaxter L. M."/>
        </authorList>
    </citation>
    <scope>NUCLEOTIDE SEQUENCE [LARGE SCALE GENOMIC DNA]</scope>
</reference>